<reference evidence="2" key="1">
    <citation type="submission" date="2016-10" db="EMBL/GenBank/DDBJ databases">
        <authorList>
            <person name="Varghese N."/>
            <person name="Submissions S."/>
        </authorList>
    </citation>
    <scope>NUCLEOTIDE SEQUENCE [LARGE SCALE GENOMIC DNA]</scope>
    <source>
        <strain evidence="2">LMG 26383,CCUG 61248,R- 45681</strain>
    </source>
</reference>
<dbReference type="OrthoDB" id="8452925at2"/>
<name>A0A1H7YF87_9HYPH</name>
<evidence type="ECO:0000313" key="1">
    <source>
        <dbReference type="EMBL" id="SEM44613.1"/>
    </source>
</evidence>
<dbReference type="AlphaFoldDB" id="A0A1H7YF87"/>
<keyword evidence="2" id="KW-1185">Reference proteome</keyword>
<evidence type="ECO:0000313" key="2">
    <source>
        <dbReference type="Proteomes" id="UP000199664"/>
    </source>
</evidence>
<sequence>MAVKSAIIETVRVWGADGVGMKYPWKAGVWYLIRDDYPYLDILTRGSQAYSKGDIKLEPRDEASEEGTQWQRWNLEPELARKRRLGEISLALNLPKDCTLRCYVVPSSLLSYRDVVTMVEDIEEELGFAAAWDMLAERPERSWSRHGGHLRSNMPAEAIRVVEEEFLAALAIRRDPFTEPGPRSRIHSPLAENAIVSHWAARRSGQLRDVIETTSSKLKQQLAKSDRNSPLKRQERIDAAVARLTTIMQRLVELRSVLARLVVDIELGTSVYPSPLFQRDHRLRLLLRVFAPPTSQALSEIESPRSHYPPVFLNDLWEIWGAVWIVKELRRLGFSGFCSTASAGLARGCSWRLSRGDIVLELDFEPEPVLVDFANIPPVHERNVPALEWAARHQEIDSQFPFLGTEEKCSPDYLLRITTPARNTLLVGDACLASAKHHGKKTADAKPYAVERYRRTIGWSVEDRVVRCHPLGGFVVFPSPASAWAAFERLPGASDCTLLCPSPNGDPEASRRLEAILIAVAPEIQDGDCAGRPADDI</sequence>
<dbReference type="Proteomes" id="UP000199664">
    <property type="component" value="Unassembled WGS sequence"/>
</dbReference>
<dbReference type="RefSeq" id="WP_143079810.1">
    <property type="nucleotide sequence ID" value="NZ_FOAN01000011.1"/>
</dbReference>
<protein>
    <submittedName>
        <fullName evidence="1">Uncharacterized protein</fullName>
    </submittedName>
</protein>
<gene>
    <name evidence="1" type="ORF">SAMN04515666_111173</name>
</gene>
<organism evidence="1 2">
    <name type="scientific">Bosea lupini</name>
    <dbReference type="NCBI Taxonomy" id="1036779"/>
    <lineage>
        <taxon>Bacteria</taxon>
        <taxon>Pseudomonadati</taxon>
        <taxon>Pseudomonadota</taxon>
        <taxon>Alphaproteobacteria</taxon>
        <taxon>Hyphomicrobiales</taxon>
        <taxon>Boseaceae</taxon>
        <taxon>Bosea</taxon>
    </lineage>
</organism>
<proteinExistence type="predicted"/>
<dbReference type="EMBL" id="FOAN01000011">
    <property type="protein sequence ID" value="SEM44613.1"/>
    <property type="molecule type" value="Genomic_DNA"/>
</dbReference>
<accession>A0A1H7YF87</accession>